<keyword evidence="6" id="KW-0687">Ribonucleoprotein</keyword>
<evidence type="ECO:0000256" key="12">
    <source>
        <dbReference type="SAM" id="MobiDB-lite"/>
    </source>
</evidence>
<evidence type="ECO:0000313" key="13">
    <source>
        <dbReference type="EMBL" id="VDK42700.1"/>
    </source>
</evidence>
<comment type="function">
    <text evidence="1">Plays an important role in the elongation step of protein synthesis.</text>
</comment>
<dbReference type="OrthoDB" id="194386at2759"/>
<dbReference type="PANTHER" id="PTHR43648">
    <property type="entry name" value="ELECTRON TRANSFER FLAVOPROTEIN BETA SUBUNIT LYSINE METHYLTRANSFERASE"/>
    <property type="match status" value="1"/>
</dbReference>
<dbReference type="InterPro" id="IPR050078">
    <property type="entry name" value="Ribosomal_L11_MeTrfase_PrmA"/>
</dbReference>
<gene>
    <name evidence="13" type="ORF">ASIM_LOCUS10283</name>
</gene>
<dbReference type="InterPro" id="IPR044076">
    <property type="entry name" value="Ribosomal_P2"/>
</dbReference>
<dbReference type="Gene3D" id="1.10.10.1410">
    <property type="match status" value="1"/>
</dbReference>
<dbReference type="GO" id="GO:0022625">
    <property type="term" value="C:cytosolic large ribosomal subunit"/>
    <property type="evidence" value="ECO:0007669"/>
    <property type="project" value="InterPro"/>
</dbReference>
<dbReference type="InterPro" id="IPR038716">
    <property type="entry name" value="P1/P2_N_sf"/>
</dbReference>
<keyword evidence="4" id="KW-0808">Transferase</keyword>
<organism evidence="15">
    <name type="scientific">Anisakis simplex</name>
    <name type="common">Herring worm</name>
    <dbReference type="NCBI Taxonomy" id="6269"/>
    <lineage>
        <taxon>Eukaryota</taxon>
        <taxon>Metazoa</taxon>
        <taxon>Ecdysozoa</taxon>
        <taxon>Nematoda</taxon>
        <taxon>Chromadorea</taxon>
        <taxon>Rhabditida</taxon>
        <taxon>Spirurina</taxon>
        <taxon>Ascaridomorpha</taxon>
        <taxon>Ascaridoidea</taxon>
        <taxon>Anisakidae</taxon>
        <taxon>Anisakis</taxon>
        <taxon>Anisakis simplex complex</taxon>
    </lineage>
</organism>
<dbReference type="GO" id="GO:0005759">
    <property type="term" value="C:mitochondrial matrix"/>
    <property type="evidence" value="ECO:0007669"/>
    <property type="project" value="TreeGrafter"/>
</dbReference>
<dbReference type="Pfam" id="PF06325">
    <property type="entry name" value="PrmA"/>
    <property type="match status" value="1"/>
</dbReference>
<dbReference type="EMBL" id="UYRR01030992">
    <property type="protein sequence ID" value="VDK42700.1"/>
    <property type="molecule type" value="Genomic_DNA"/>
</dbReference>
<dbReference type="PANTHER" id="PTHR43648:SF1">
    <property type="entry name" value="ELECTRON TRANSFER FLAVOPROTEIN BETA SUBUNIT LYSINE METHYLTRANSFERASE"/>
    <property type="match status" value="1"/>
</dbReference>
<dbReference type="InterPro" id="IPR029063">
    <property type="entry name" value="SAM-dependent_MTases_sf"/>
</dbReference>
<reference evidence="15" key="1">
    <citation type="submission" date="2017-02" db="UniProtKB">
        <authorList>
            <consortium name="WormBaseParasite"/>
        </authorList>
    </citation>
    <scope>IDENTIFICATION</scope>
</reference>
<name>A0A0M3JS03_ANISI</name>
<accession>A0A0M3JS03</accession>
<evidence type="ECO:0000256" key="1">
    <source>
        <dbReference type="ARBA" id="ARBA00003362"/>
    </source>
</evidence>
<reference evidence="13 14" key="2">
    <citation type="submission" date="2018-11" db="EMBL/GenBank/DDBJ databases">
        <authorList>
            <consortium name="Pathogen Informatics"/>
        </authorList>
    </citation>
    <scope>NUCLEOTIDE SEQUENCE [LARGE SCALE GENOMIC DNA]</scope>
</reference>
<dbReference type="HAMAP" id="MF_01478">
    <property type="entry name" value="Ribosomal_L12_arch"/>
    <property type="match status" value="1"/>
</dbReference>
<dbReference type="GO" id="GO:0016279">
    <property type="term" value="F:protein-lysine N-methyltransferase activity"/>
    <property type="evidence" value="ECO:0007669"/>
    <property type="project" value="TreeGrafter"/>
</dbReference>
<dbReference type="GO" id="GO:0002182">
    <property type="term" value="P:cytoplasmic translational elongation"/>
    <property type="evidence" value="ECO:0007669"/>
    <property type="project" value="InterPro"/>
</dbReference>
<keyword evidence="14" id="KW-1185">Reference proteome</keyword>
<evidence type="ECO:0000256" key="2">
    <source>
        <dbReference type="ARBA" id="ARBA00005436"/>
    </source>
</evidence>
<dbReference type="WBParaSite" id="ASIM_0001072501-mRNA-1">
    <property type="protein sequence ID" value="ASIM_0001072501-mRNA-1"/>
    <property type="gene ID" value="ASIM_0001072501"/>
</dbReference>
<evidence type="ECO:0000256" key="7">
    <source>
        <dbReference type="ARBA" id="ARBA00035301"/>
    </source>
</evidence>
<keyword evidence="3" id="KW-0489">Methyltransferase</keyword>
<dbReference type="AlphaFoldDB" id="A0A0M3JS03"/>
<evidence type="ECO:0000256" key="8">
    <source>
        <dbReference type="ARBA" id="ARBA00035443"/>
    </source>
</evidence>
<keyword evidence="5" id="KW-0689">Ribosomal protein</keyword>
<sequence length="407" mass="45080">MGAYLLAALGGNQSPTAKDIEHILASVGLDVDMEDANKVVSALSGKSVEEVISAGITKIGSVPSGGGGGAAAAPAAATAKKEEPQEESEDEDMGFGFKSLGDQIEVNNARLDSRQIRTNFRGARILSFYYKGPPSPIQPPIHLYLRAILIVKSGEPHNQLREHLFHMLNLSARQIIKWILRNTTKSTESLTPEIVLRLITDVCPMWMATPDQCPLPDPYWAFYWPGGQALTRFVLDNRNMFVGKKVLDFGAGCGATSIAAVWSEAEHVLVNDIDISAILASRLNFKVNRTSHSHVTFSNLNLLHPANAPIWSNFISGQKTFVLLGDMFYDVDFARIVLKWLQKVQNDGDITILIGDPDRYPLTDQNYRQQIGIQFRKRLLHEYALPGYITKQHYGFTSAKVFQIDLL</sequence>
<dbReference type="CDD" id="cd05833">
    <property type="entry name" value="Ribosomal_P2"/>
    <property type="match status" value="1"/>
</dbReference>
<evidence type="ECO:0000256" key="9">
    <source>
        <dbReference type="ARBA" id="ARBA00037932"/>
    </source>
</evidence>
<dbReference type="InterPro" id="IPR027534">
    <property type="entry name" value="Ribosomal_P1/P2"/>
</dbReference>
<evidence type="ECO:0000313" key="15">
    <source>
        <dbReference type="WBParaSite" id="ASIM_0001072501-mRNA-1"/>
    </source>
</evidence>
<dbReference type="FunFam" id="1.10.10.1410:FF:000002">
    <property type="entry name" value="60S acidic ribosomal protein P2"/>
    <property type="match status" value="1"/>
</dbReference>
<feature type="region of interest" description="Disordered" evidence="12">
    <location>
        <begin position="64"/>
        <end position="92"/>
    </location>
</feature>
<dbReference type="GO" id="GO:0003735">
    <property type="term" value="F:structural constituent of ribosome"/>
    <property type="evidence" value="ECO:0007669"/>
    <property type="project" value="InterPro"/>
</dbReference>
<evidence type="ECO:0000256" key="3">
    <source>
        <dbReference type="ARBA" id="ARBA00022603"/>
    </source>
</evidence>
<comment type="similarity">
    <text evidence="2">Belongs to the eukaryotic ribosomal protein P1/P2 family.</text>
</comment>
<evidence type="ECO:0000256" key="6">
    <source>
        <dbReference type="ARBA" id="ARBA00023274"/>
    </source>
</evidence>
<evidence type="ECO:0000313" key="14">
    <source>
        <dbReference type="Proteomes" id="UP000267096"/>
    </source>
</evidence>
<dbReference type="Pfam" id="PF00428">
    <property type="entry name" value="Ribosomal_60s"/>
    <property type="match status" value="1"/>
</dbReference>
<evidence type="ECO:0000256" key="5">
    <source>
        <dbReference type="ARBA" id="ARBA00022980"/>
    </source>
</evidence>
<proteinExistence type="inferred from homology"/>
<dbReference type="SUPFAM" id="SSF53335">
    <property type="entry name" value="S-adenosyl-L-methionine-dependent methyltransferases"/>
    <property type="match status" value="1"/>
</dbReference>
<protein>
    <recommendedName>
        <fullName evidence="7">Large ribosomal subunit protein P2</fullName>
    </recommendedName>
    <alternativeName>
        <fullName evidence="8">60S acidic ribosomal protein P2</fullName>
    </alternativeName>
    <alternativeName>
        <fullName evidence="11">ETFB lysine methyltransferase</fullName>
    </alternativeName>
    <alternativeName>
        <fullName evidence="10">Protein N-lysine methyltransferase METTL20</fullName>
    </alternativeName>
</protein>
<dbReference type="Gene3D" id="3.40.50.150">
    <property type="entry name" value="Vaccinia Virus protein VP39"/>
    <property type="match status" value="1"/>
</dbReference>
<comment type="similarity">
    <text evidence="9">Belongs to the methyltransferase superfamily. ETFBKMT family.</text>
</comment>
<evidence type="ECO:0000256" key="11">
    <source>
        <dbReference type="ARBA" id="ARBA00042266"/>
    </source>
</evidence>
<evidence type="ECO:0000256" key="10">
    <source>
        <dbReference type="ARBA" id="ARBA00041867"/>
    </source>
</evidence>
<evidence type="ECO:0000256" key="4">
    <source>
        <dbReference type="ARBA" id="ARBA00022679"/>
    </source>
</evidence>
<dbReference type="Proteomes" id="UP000267096">
    <property type="component" value="Unassembled WGS sequence"/>
</dbReference>
<dbReference type="GO" id="GO:0032259">
    <property type="term" value="P:methylation"/>
    <property type="evidence" value="ECO:0007669"/>
    <property type="project" value="UniProtKB-KW"/>
</dbReference>